<sequence>MPTAPPIAAPTIVPIGVGLLGAGNIVGEGLVGFADADADTDVDVEVDVLENTANSFVTTSGFAFAGRAIPDKEHPSVSLRL</sequence>
<comment type="caution">
    <text evidence="1">The sequence shown here is derived from an EMBL/GenBank/DDBJ whole genome shotgun (WGS) entry which is preliminary data.</text>
</comment>
<dbReference type="EMBL" id="JANPWZ010000551">
    <property type="protein sequence ID" value="KAJ3575303.1"/>
    <property type="molecule type" value="Genomic_DNA"/>
</dbReference>
<organism evidence="1 2">
    <name type="scientific">Xylaria arbuscula</name>
    <dbReference type="NCBI Taxonomy" id="114810"/>
    <lineage>
        <taxon>Eukaryota</taxon>
        <taxon>Fungi</taxon>
        <taxon>Dikarya</taxon>
        <taxon>Ascomycota</taxon>
        <taxon>Pezizomycotina</taxon>
        <taxon>Sordariomycetes</taxon>
        <taxon>Xylariomycetidae</taxon>
        <taxon>Xylariales</taxon>
        <taxon>Xylariaceae</taxon>
        <taxon>Xylaria</taxon>
    </lineage>
</organism>
<dbReference type="Proteomes" id="UP001148614">
    <property type="component" value="Unassembled WGS sequence"/>
</dbReference>
<gene>
    <name evidence="1" type="ORF">NPX13_g4072</name>
</gene>
<accession>A0A9W8NHI6</accession>
<evidence type="ECO:0000313" key="1">
    <source>
        <dbReference type="EMBL" id="KAJ3575303.1"/>
    </source>
</evidence>
<name>A0A9W8NHI6_9PEZI</name>
<evidence type="ECO:0000313" key="2">
    <source>
        <dbReference type="Proteomes" id="UP001148614"/>
    </source>
</evidence>
<keyword evidence="2" id="KW-1185">Reference proteome</keyword>
<proteinExistence type="predicted"/>
<reference evidence="1" key="1">
    <citation type="submission" date="2022-07" db="EMBL/GenBank/DDBJ databases">
        <title>Genome Sequence of Xylaria arbuscula.</title>
        <authorList>
            <person name="Buettner E."/>
        </authorList>
    </citation>
    <scope>NUCLEOTIDE SEQUENCE</scope>
    <source>
        <strain evidence="1">VT107</strain>
    </source>
</reference>
<dbReference type="AlphaFoldDB" id="A0A9W8NHI6"/>
<protein>
    <submittedName>
        <fullName evidence="1">Uncharacterized protein</fullName>
    </submittedName>
</protein>